<proteinExistence type="predicted"/>
<evidence type="ECO:0000313" key="3">
    <source>
        <dbReference type="Proteomes" id="UP000054477"/>
    </source>
</evidence>
<evidence type="ECO:0000313" key="2">
    <source>
        <dbReference type="EMBL" id="KIK07564.1"/>
    </source>
</evidence>
<sequence length="315" mass="35359">MVQEPHFWLVWAMKGACIGALAIQVMEFFHGFVDEVEYIWQFVKSLTPRRHPLTSLSIHSFRGRVSFVTYLYAWSRYFPLIAQIVNLVFMEIAQSPSAGDRTCLMGYISKAVTAQIATTCVELILLVRVHALYNRSRKSGVLLALVFITGFALEVTSDIRVIKSVIDGQHKICTPPPYERVALALFAAGVGLVQSTLLLMTVSKVILGRKLGWARTPLVSLMLRDGVLVFALLVGEHYDHLFFLARSMGVLIWNAIFSWYVSLLSIVGCRVIMNMRRLGPPMTHQRSSGMSELQQLTSVFYPDSEQVACLTSLSH</sequence>
<organism evidence="2 3">
    <name type="scientific">Laccaria amethystina LaAM-08-1</name>
    <dbReference type="NCBI Taxonomy" id="1095629"/>
    <lineage>
        <taxon>Eukaryota</taxon>
        <taxon>Fungi</taxon>
        <taxon>Dikarya</taxon>
        <taxon>Basidiomycota</taxon>
        <taxon>Agaricomycotina</taxon>
        <taxon>Agaricomycetes</taxon>
        <taxon>Agaricomycetidae</taxon>
        <taxon>Agaricales</taxon>
        <taxon>Agaricineae</taxon>
        <taxon>Hydnangiaceae</taxon>
        <taxon>Laccaria</taxon>
    </lineage>
</organism>
<protein>
    <recommendedName>
        <fullName evidence="4">Transmembrane protein</fullName>
    </recommendedName>
</protein>
<reference evidence="2 3" key="1">
    <citation type="submission" date="2014-04" db="EMBL/GenBank/DDBJ databases">
        <authorList>
            <consortium name="DOE Joint Genome Institute"/>
            <person name="Kuo A."/>
            <person name="Kohler A."/>
            <person name="Nagy L.G."/>
            <person name="Floudas D."/>
            <person name="Copeland A."/>
            <person name="Barry K.W."/>
            <person name="Cichocki N."/>
            <person name="Veneault-Fourrey C."/>
            <person name="LaButti K."/>
            <person name="Lindquist E.A."/>
            <person name="Lipzen A."/>
            <person name="Lundell T."/>
            <person name="Morin E."/>
            <person name="Murat C."/>
            <person name="Sun H."/>
            <person name="Tunlid A."/>
            <person name="Henrissat B."/>
            <person name="Grigoriev I.V."/>
            <person name="Hibbett D.S."/>
            <person name="Martin F."/>
            <person name="Nordberg H.P."/>
            <person name="Cantor M.N."/>
            <person name="Hua S.X."/>
        </authorList>
    </citation>
    <scope>NUCLEOTIDE SEQUENCE [LARGE SCALE GENOMIC DNA]</scope>
    <source>
        <strain evidence="2 3">LaAM-08-1</strain>
    </source>
</reference>
<feature type="transmembrane region" description="Helical" evidence="1">
    <location>
        <begin position="182"/>
        <end position="206"/>
    </location>
</feature>
<dbReference type="STRING" id="1095629.A0A0C9Y119"/>
<name>A0A0C9Y119_9AGAR</name>
<dbReference type="HOGENOM" id="CLU_035509_10_5_1"/>
<accession>A0A0C9Y119</accession>
<keyword evidence="1" id="KW-1133">Transmembrane helix</keyword>
<evidence type="ECO:0000256" key="1">
    <source>
        <dbReference type="SAM" id="Phobius"/>
    </source>
</evidence>
<keyword evidence="1" id="KW-0812">Transmembrane</keyword>
<dbReference type="AlphaFoldDB" id="A0A0C9Y119"/>
<dbReference type="OrthoDB" id="2637653at2759"/>
<evidence type="ECO:0008006" key="4">
    <source>
        <dbReference type="Google" id="ProtNLM"/>
    </source>
</evidence>
<dbReference type="EMBL" id="KN838546">
    <property type="protein sequence ID" value="KIK07564.1"/>
    <property type="molecule type" value="Genomic_DNA"/>
</dbReference>
<feature type="transmembrane region" description="Helical" evidence="1">
    <location>
        <begin position="218"/>
        <end position="238"/>
    </location>
</feature>
<feature type="transmembrane region" description="Helical" evidence="1">
    <location>
        <begin position="107"/>
        <end position="129"/>
    </location>
</feature>
<feature type="transmembrane region" description="Helical" evidence="1">
    <location>
        <begin position="250"/>
        <end position="273"/>
    </location>
</feature>
<reference evidence="3" key="2">
    <citation type="submission" date="2015-01" db="EMBL/GenBank/DDBJ databases">
        <title>Evolutionary Origins and Diversification of the Mycorrhizal Mutualists.</title>
        <authorList>
            <consortium name="DOE Joint Genome Institute"/>
            <consortium name="Mycorrhizal Genomics Consortium"/>
            <person name="Kohler A."/>
            <person name="Kuo A."/>
            <person name="Nagy L.G."/>
            <person name="Floudas D."/>
            <person name="Copeland A."/>
            <person name="Barry K.W."/>
            <person name="Cichocki N."/>
            <person name="Veneault-Fourrey C."/>
            <person name="LaButti K."/>
            <person name="Lindquist E.A."/>
            <person name="Lipzen A."/>
            <person name="Lundell T."/>
            <person name="Morin E."/>
            <person name="Murat C."/>
            <person name="Riley R."/>
            <person name="Ohm R."/>
            <person name="Sun H."/>
            <person name="Tunlid A."/>
            <person name="Henrissat B."/>
            <person name="Grigoriev I.V."/>
            <person name="Hibbett D.S."/>
            <person name="Martin F."/>
        </authorList>
    </citation>
    <scope>NUCLEOTIDE SEQUENCE [LARGE SCALE GENOMIC DNA]</scope>
    <source>
        <strain evidence="3">LaAM-08-1</strain>
    </source>
</reference>
<feature type="transmembrane region" description="Helical" evidence="1">
    <location>
        <begin position="141"/>
        <end position="162"/>
    </location>
</feature>
<keyword evidence="3" id="KW-1185">Reference proteome</keyword>
<feature type="transmembrane region" description="Helical" evidence="1">
    <location>
        <begin position="6"/>
        <end position="23"/>
    </location>
</feature>
<dbReference type="Proteomes" id="UP000054477">
    <property type="component" value="Unassembled WGS sequence"/>
</dbReference>
<gene>
    <name evidence="2" type="ORF">K443DRAFT_128963</name>
</gene>
<keyword evidence="1" id="KW-0472">Membrane</keyword>